<reference evidence="6 7" key="1">
    <citation type="journal article" date="2017" name="BMC Genomics">
        <title>Chromosome level assembly and secondary metabolite potential of the parasitic fungus Cordyceps militaris.</title>
        <authorList>
            <person name="Kramer G.J."/>
            <person name="Nodwell J.R."/>
        </authorList>
    </citation>
    <scope>NUCLEOTIDE SEQUENCE [LARGE SCALE GENOMIC DNA]</scope>
    <source>
        <strain evidence="6 7">ATCC 34164</strain>
    </source>
</reference>
<sequence>MSLGSNCTIVVGHSYCVELNHGQPIPTATAPPTATPSPTQDGLTKDCTAFYLAKAGDTCDKNSRQYGGTFSLADFIKWNPAVGEDCTGLWAKYYYCVGVPGTPTTTPGGTTTGAPGPSPTQEGMTKDCKAFYLAKTGDTCDKIAQQYGTFSSADFIKWNPAVGSDCTGLWTKYYYCVGVPGTPISSPGGTATTQQGIISTCKTYHKAVKGDNCQKITSQYGAFSFEECIKWNPVVGSDCTGLWLGYYYCVGIPGTPTSPTSGPPTSTTPANGVQTPQPPQPSMVDYCNKFIFVNKGDQCGAVASKAGVSLDDFVKWNSAGADCSGLWANSYACVGVLAEFSPVTRYHGDCTGNVHNIESFAHSNGHCVNTDCQVASLGMAPDGSCPDGHVRVSYWEQPNCQGK</sequence>
<feature type="domain" description="LysM" evidence="5">
    <location>
        <begin position="203"/>
        <end position="250"/>
    </location>
</feature>
<evidence type="ECO:0000256" key="3">
    <source>
        <dbReference type="ARBA" id="ARBA00044955"/>
    </source>
</evidence>
<dbReference type="InterPro" id="IPR018392">
    <property type="entry name" value="LysM"/>
</dbReference>
<gene>
    <name evidence="6" type="ORF">A9K55_005176</name>
</gene>
<dbReference type="SMART" id="SM00257">
    <property type="entry name" value="LysM"/>
    <property type="match status" value="4"/>
</dbReference>
<dbReference type="GO" id="GO:0008061">
    <property type="term" value="F:chitin binding"/>
    <property type="evidence" value="ECO:0007669"/>
    <property type="project" value="UniProtKB-KW"/>
</dbReference>
<dbReference type="Gene3D" id="3.10.350.10">
    <property type="entry name" value="LysM domain"/>
    <property type="match status" value="4"/>
</dbReference>
<evidence type="ECO:0000313" key="7">
    <source>
        <dbReference type="Proteomes" id="UP000323067"/>
    </source>
</evidence>
<dbReference type="AlphaFoldDB" id="A0A2H4SNW5"/>
<dbReference type="PROSITE" id="PS51782">
    <property type="entry name" value="LYSM"/>
    <property type="match status" value="4"/>
</dbReference>
<keyword evidence="2" id="KW-0843">Virulence</keyword>
<proteinExistence type="inferred from homology"/>
<dbReference type="Pfam" id="PF01476">
    <property type="entry name" value="LysM"/>
    <property type="match status" value="2"/>
</dbReference>
<dbReference type="VEuPathDB" id="FungiDB:CCM_05116"/>
<dbReference type="CDD" id="cd00118">
    <property type="entry name" value="LysM"/>
    <property type="match status" value="3"/>
</dbReference>
<protein>
    <recommendedName>
        <fullName evidence="5">LysM domain-containing protein</fullName>
    </recommendedName>
</protein>
<organism evidence="6 7">
    <name type="scientific">Cordyceps militaris</name>
    <name type="common">Caterpillar fungus</name>
    <name type="synonym">Clavaria militaris</name>
    <dbReference type="NCBI Taxonomy" id="73501"/>
    <lineage>
        <taxon>Eukaryota</taxon>
        <taxon>Fungi</taxon>
        <taxon>Dikarya</taxon>
        <taxon>Ascomycota</taxon>
        <taxon>Pezizomycotina</taxon>
        <taxon>Sordariomycetes</taxon>
        <taxon>Hypocreomycetidae</taxon>
        <taxon>Hypocreales</taxon>
        <taxon>Cordycipitaceae</taxon>
        <taxon>Cordyceps</taxon>
    </lineage>
</organism>
<feature type="domain" description="LysM" evidence="5">
    <location>
        <begin position="130"/>
        <end position="177"/>
    </location>
</feature>
<dbReference type="VEuPathDB" id="FungiDB:A9K55_005176"/>
<evidence type="ECO:0000313" key="6">
    <source>
        <dbReference type="EMBL" id="ATY64808.1"/>
    </source>
</evidence>
<feature type="domain" description="LysM" evidence="5">
    <location>
        <begin position="289"/>
        <end position="334"/>
    </location>
</feature>
<keyword evidence="1" id="KW-0147">Chitin-binding</keyword>
<accession>A0A2H4SNW5</accession>
<dbReference type="OrthoDB" id="5985073at2759"/>
<dbReference type="EMBL" id="CP023325">
    <property type="protein sequence ID" value="ATY64808.1"/>
    <property type="molecule type" value="Genomic_DNA"/>
</dbReference>
<evidence type="ECO:0000256" key="4">
    <source>
        <dbReference type="SAM" id="MobiDB-lite"/>
    </source>
</evidence>
<evidence type="ECO:0000256" key="1">
    <source>
        <dbReference type="ARBA" id="ARBA00022669"/>
    </source>
</evidence>
<dbReference type="SUPFAM" id="SSF54106">
    <property type="entry name" value="LysM domain"/>
    <property type="match status" value="3"/>
</dbReference>
<dbReference type="PANTHER" id="PTHR34997">
    <property type="entry name" value="AM15"/>
    <property type="match status" value="1"/>
</dbReference>
<dbReference type="InterPro" id="IPR036779">
    <property type="entry name" value="LysM_dom_sf"/>
</dbReference>
<comment type="similarity">
    <text evidence="3">Belongs to the secreted LysM effector family.</text>
</comment>
<dbReference type="InterPro" id="IPR052210">
    <property type="entry name" value="LysM1-like"/>
</dbReference>
<feature type="domain" description="LysM" evidence="5">
    <location>
        <begin position="49"/>
        <end position="97"/>
    </location>
</feature>
<dbReference type="VEuPathDB" id="FungiDB:CCM_04816"/>
<dbReference type="Proteomes" id="UP000323067">
    <property type="component" value="Chromosome v"/>
</dbReference>
<evidence type="ECO:0000256" key="2">
    <source>
        <dbReference type="ARBA" id="ARBA00023026"/>
    </source>
</evidence>
<dbReference type="PANTHER" id="PTHR34997:SF1">
    <property type="entry name" value="PEPTIDOGLYCAN-BINDING LYSIN DOMAIN"/>
    <property type="match status" value="1"/>
</dbReference>
<name>A0A2H4SNW5_CORMI</name>
<feature type="compositionally biased region" description="Low complexity" evidence="4">
    <location>
        <begin position="259"/>
        <end position="269"/>
    </location>
</feature>
<evidence type="ECO:0000259" key="5">
    <source>
        <dbReference type="PROSITE" id="PS51782"/>
    </source>
</evidence>
<feature type="region of interest" description="Disordered" evidence="4">
    <location>
        <begin position="259"/>
        <end position="278"/>
    </location>
</feature>